<dbReference type="Proteomes" id="UP000887576">
    <property type="component" value="Unplaced"/>
</dbReference>
<evidence type="ECO:0000313" key="1">
    <source>
        <dbReference type="Proteomes" id="UP000887576"/>
    </source>
</evidence>
<protein>
    <submittedName>
        <fullName evidence="2">Cytochrome P450</fullName>
    </submittedName>
</protein>
<proteinExistence type="predicted"/>
<accession>A0AC34QCK5</accession>
<evidence type="ECO:0000313" key="2">
    <source>
        <dbReference type="WBParaSite" id="JU765_v2.g15116.t1"/>
    </source>
</evidence>
<dbReference type="WBParaSite" id="JU765_v2.g15116.t1">
    <property type="protein sequence ID" value="JU765_v2.g15116.t1"/>
    <property type="gene ID" value="JU765_v2.g15116"/>
</dbReference>
<sequence length="260" mass="30700">MIYLFDNFYWKRRNLPPGPAPLPFFGNVYAFMNNKTENSIKEWHKKYGDIMTIWLGTLPVVTIHDSPTIYATFLKDGENYTGRYLTKGGEVTRDGRNGVIFTEGQLWREHRRFAIQVLKDFGLGKNLMQERILDEVRHTIAGIKEDVNNGVKMVTIQKELDRAVGSIINLLLFGYRFGRENVIDFETNKQNINSLLKNATWIWWMIMEQKVDFMKNLPFFNKVYEKVKNDGERIAEFYIKQIKIHKKKIDFDSHQEPTDY</sequence>
<name>A0AC34QCK5_9BILA</name>
<reference evidence="2" key="1">
    <citation type="submission" date="2022-11" db="UniProtKB">
        <authorList>
            <consortium name="WormBaseParasite"/>
        </authorList>
    </citation>
    <scope>IDENTIFICATION</scope>
</reference>
<organism evidence="1 2">
    <name type="scientific">Panagrolaimus sp. JU765</name>
    <dbReference type="NCBI Taxonomy" id="591449"/>
    <lineage>
        <taxon>Eukaryota</taxon>
        <taxon>Metazoa</taxon>
        <taxon>Ecdysozoa</taxon>
        <taxon>Nematoda</taxon>
        <taxon>Chromadorea</taxon>
        <taxon>Rhabditida</taxon>
        <taxon>Tylenchina</taxon>
        <taxon>Panagrolaimomorpha</taxon>
        <taxon>Panagrolaimoidea</taxon>
        <taxon>Panagrolaimidae</taxon>
        <taxon>Panagrolaimus</taxon>
    </lineage>
</organism>